<dbReference type="Proteomes" id="UP000763557">
    <property type="component" value="Unassembled WGS sequence"/>
</dbReference>
<name>A0ABX2EYM1_9PSEU</name>
<keyword evidence="2" id="KW-1185">Reference proteome</keyword>
<evidence type="ECO:0000313" key="2">
    <source>
        <dbReference type="Proteomes" id="UP000763557"/>
    </source>
</evidence>
<dbReference type="EMBL" id="JAAATY010000002">
    <property type="protein sequence ID" value="NRN64092.1"/>
    <property type="molecule type" value="Genomic_DNA"/>
</dbReference>
<proteinExistence type="predicted"/>
<gene>
    <name evidence="1" type="ORF">GC106_12980</name>
</gene>
<reference evidence="1 2" key="1">
    <citation type="submission" date="2020-01" db="EMBL/GenBank/DDBJ databases">
        <title>Kibdelosporangium persica a novel Actinomycetes from a hot desert in Iran.</title>
        <authorList>
            <person name="Safaei N."/>
            <person name="Zaburannyi N."/>
            <person name="Mueller R."/>
            <person name="Wink J."/>
        </authorList>
    </citation>
    <scope>NUCLEOTIDE SEQUENCE [LARGE SCALE GENOMIC DNA]</scope>
    <source>
        <strain evidence="1 2">4NS15</strain>
    </source>
</reference>
<protein>
    <recommendedName>
        <fullName evidence="3">WXG100 family type VII secretion target</fullName>
    </recommendedName>
</protein>
<evidence type="ECO:0000313" key="1">
    <source>
        <dbReference type="EMBL" id="NRN64092.1"/>
    </source>
</evidence>
<dbReference type="RefSeq" id="WP_173125491.1">
    <property type="nucleotide sequence ID" value="NZ_CBCSGW010000052.1"/>
</dbReference>
<organism evidence="1 2">
    <name type="scientific">Kibdelosporangium persicum</name>
    <dbReference type="NCBI Taxonomy" id="2698649"/>
    <lineage>
        <taxon>Bacteria</taxon>
        <taxon>Bacillati</taxon>
        <taxon>Actinomycetota</taxon>
        <taxon>Actinomycetes</taxon>
        <taxon>Pseudonocardiales</taxon>
        <taxon>Pseudonocardiaceae</taxon>
        <taxon>Kibdelosporangium</taxon>
    </lineage>
</organism>
<evidence type="ECO:0008006" key="3">
    <source>
        <dbReference type="Google" id="ProtNLM"/>
    </source>
</evidence>
<accession>A0ABX2EYM1</accession>
<comment type="caution">
    <text evidence="1">The sequence shown here is derived from an EMBL/GenBank/DDBJ whole genome shotgun (WGS) entry which is preliminary data.</text>
</comment>
<sequence>MAGWRSNEQIENAAEHLKATFRWLKDDEWFASGNPREHIDIIPRDVRIVLSLDPQKLADEYERMHKAARAVGTNGDLEADLAESAAHLANWTGDAADEFRRQVKKIETFCDDQQGRILRGLQCVAAAYALATEVRDSYHKLVQATEAAARIAKEDAEKEDTKLYWAILHNLVDGMLNSSPRNFLNQGAVTGVQISKDITQRVIEGDDADQVMAAYRREADGLCESFGNALDRITQDLSGQVQDAADPETLCKPLLPICHVHSPAFRYENFKNEIRGVGPIGPIVAEEREKYLAEKKVDAPGDSEIGRRLGKGRAV</sequence>